<evidence type="ECO:0000256" key="1">
    <source>
        <dbReference type="SAM" id="MobiDB-lite"/>
    </source>
</evidence>
<gene>
    <name evidence="2" type="ORF">PXEA_LOCUS23936</name>
</gene>
<dbReference type="Proteomes" id="UP000784294">
    <property type="component" value="Unassembled WGS sequence"/>
</dbReference>
<evidence type="ECO:0000313" key="3">
    <source>
        <dbReference type="Proteomes" id="UP000784294"/>
    </source>
</evidence>
<feature type="region of interest" description="Disordered" evidence="1">
    <location>
        <begin position="37"/>
        <end position="66"/>
    </location>
</feature>
<organism evidence="2 3">
    <name type="scientific">Protopolystoma xenopodis</name>
    <dbReference type="NCBI Taxonomy" id="117903"/>
    <lineage>
        <taxon>Eukaryota</taxon>
        <taxon>Metazoa</taxon>
        <taxon>Spiralia</taxon>
        <taxon>Lophotrochozoa</taxon>
        <taxon>Platyhelminthes</taxon>
        <taxon>Monogenea</taxon>
        <taxon>Polyopisthocotylea</taxon>
        <taxon>Polystomatidea</taxon>
        <taxon>Polystomatidae</taxon>
        <taxon>Protopolystoma</taxon>
    </lineage>
</organism>
<comment type="caution">
    <text evidence="2">The sequence shown here is derived from an EMBL/GenBank/DDBJ whole genome shotgun (WGS) entry which is preliminary data.</text>
</comment>
<name>A0A3S5BMI8_9PLAT</name>
<dbReference type="EMBL" id="CAAALY010112801">
    <property type="protein sequence ID" value="VEL30496.1"/>
    <property type="molecule type" value="Genomic_DNA"/>
</dbReference>
<sequence length="111" mass="12358">MQPVQHGHVARPEAISPICGSRGNRAPIVCLRPKLPDLQSQKTHHRMPISTRIRVGRRWNPQPPPRPACLVSRLTSEWGVGNRLLSAVHTFSTGLAGPQLSTWRQPTPVRL</sequence>
<evidence type="ECO:0000313" key="2">
    <source>
        <dbReference type="EMBL" id="VEL30496.1"/>
    </source>
</evidence>
<keyword evidence="3" id="KW-1185">Reference proteome</keyword>
<accession>A0A3S5BMI8</accession>
<dbReference type="AlphaFoldDB" id="A0A3S5BMI8"/>
<proteinExistence type="predicted"/>
<protein>
    <submittedName>
        <fullName evidence="2">Uncharacterized protein</fullName>
    </submittedName>
</protein>
<reference evidence="2" key="1">
    <citation type="submission" date="2018-11" db="EMBL/GenBank/DDBJ databases">
        <authorList>
            <consortium name="Pathogen Informatics"/>
        </authorList>
    </citation>
    <scope>NUCLEOTIDE SEQUENCE</scope>
</reference>